<accession>A0A396HIW9</accession>
<dbReference type="InterPro" id="IPR055336">
    <property type="entry name" value="At4g00755-like"/>
</dbReference>
<dbReference type="PANTHER" id="PTHR39741">
    <property type="entry name" value="F-BOX DOMAIN CONTAINING PROTEIN, EXPRESSED"/>
    <property type="match status" value="1"/>
</dbReference>
<feature type="compositionally biased region" description="Basic and acidic residues" evidence="1">
    <location>
        <begin position="79"/>
        <end position="89"/>
    </location>
</feature>
<protein>
    <submittedName>
        <fullName evidence="2">Uncharacterized protein</fullName>
    </submittedName>
</protein>
<dbReference type="Proteomes" id="UP000265566">
    <property type="component" value="Chromosome 6"/>
</dbReference>
<evidence type="ECO:0000313" key="3">
    <source>
        <dbReference type="Proteomes" id="UP000265566"/>
    </source>
</evidence>
<dbReference type="AlphaFoldDB" id="A0A396HIW9"/>
<evidence type="ECO:0000313" key="2">
    <source>
        <dbReference type="EMBL" id="RHN51794.1"/>
    </source>
</evidence>
<dbReference type="EMBL" id="PSQE01000006">
    <property type="protein sequence ID" value="RHN51794.1"/>
    <property type="molecule type" value="Genomic_DNA"/>
</dbReference>
<dbReference type="Gramene" id="rna36317">
    <property type="protein sequence ID" value="RHN51794.1"/>
    <property type="gene ID" value="gene36317"/>
</dbReference>
<dbReference type="PANTHER" id="PTHR39741:SF2">
    <property type="entry name" value="F-BOX DOMAIN-CONTAINING PROTEIN"/>
    <property type="match status" value="1"/>
</dbReference>
<sequence length="89" mass="10028">MCPEISDVVHSIEVDYMIELVSNMLEGYRDLECLKRSHKAYAVLAFDLSPYVKNCISEAVVASSTNIDPEESIQNTLEPGDRTDDRPSY</sequence>
<comment type="caution">
    <text evidence="2">The sequence shown here is derived from an EMBL/GenBank/DDBJ whole genome shotgun (WGS) entry which is preliminary data.</text>
</comment>
<gene>
    <name evidence="2" type="ORF">MtrunA17_Chr6g0472881</name>
</gene>
<evidence type="ECO:0000256" key="1">
    <source>
        <dbReference type="SAM" id="MobiDB-lite"/>
    </source>
</evidence>
<reference evidence="3" key="1">
    <citation type="journal article" date="2018" name="Nat. Plants">
        <title>Whole-genome landscape of Medicago truncatula symbiotic genes.</title>
        <authorList>
            <person name="Pecrix Y."/>
            <person name="Staton S.E."/>
            <person name="Sallet E."/>
            <person name="Lelandais-Briere C."/>
            <person name="Moreau S."/>
            <person name="Carrere S."/>
            <person name="Blein T."/>
            <person name="Jardinaud M.F."/>
            <person name="Latrasse D."/>
            <person name="Zouine M."/>
            <person name="Zahm M."/>
            <person name="Kreplak J."/>
            <person name="Mayjonade B."/>
            <person name="Satge C."/>
            <person name="Perez M."/>
            <person name="Cauet S."/>
            <person name="Marande W."/>
            <person name="Chantry-Darmon C."/>
            <person name="Lopez-Roques C."/>
            <person name="Bouchez O."/>
            <person name="Berard A."/>
            <person name="Debelle F."/>
            <person name="Munos S."/>
            <person name="Bendahmane A."/>
            <person name="Berges H."/>
            <person name="Niebel A."/>
            <person name="Buitink J."/>
            <person name="Frugier F."/>
            <person name="Benhamed M."/>
            <person name="Crespi M."/>
            <person name="Gouzy J."/>
            <person name="Gamas P."/>
        </authorList>
    </citation>
    <scope>NUCLEOTIDE SEQUENCE [LARGE SCALE GENOMIC DNA]</scope>
    <source>
        <strain evidence="3">cv. Jemalong A17</strain>
    </source>
</reference>
<organism evidence="2 3">
    <name type="scientific">Medicago truncatula</name>
    <name type="common">Barrel medic</name>
    <name type="synonym">Medicago tribuloides</name>
    <dbReference type="NCBI Taxonomy" id="3880"/>
    <lineage>
        <taxon>Eukaryota</taxon>
        <taxon>Viridiplantae</taxon>
        <taxon>Streptophyta</taxon>
        <taxon>Embryophyta</taxon>
        <taxon>Tracheophyta</taxon>
        <taxon>Spermatophyta</taxon>
        <taxon>Magnoliopsida</taxon>
        <taxon>eudicotyledons</taxon>
        <taxon>Gunneridae</taxon>
        <taxon>Pentapetalae</taxon>
        <taxon>rosids</taxon>
        <taxon>fabids</taxon>
        <taxon>Fabales</taxon>
        <taxon>Fabaceae</taxon>
        <taxon>Papilionoideae</taxon>
        <taxon>50 kb inversion clade</taxon>
        <taxon>NPAAA clade</taxon>
        <taxon>Hologalegina</taxon>
        <taxon>IRL clade</taxon>
        <taxon>Trifolieae</taxon>
        <taxon>Medicago</taxon>
    </lineage>
</organism>
<name>A0A396HIW9_MEDTR</name>
<proteinExistence type="predicted"/>
<feature type="region of interest" description="Disordered" evidence="1">
    <location>
        <begin position="70"/>
        <end position="89"/>
    </location>
</feature>